<dbReference type="Proteomes" id="UP000476511">
    <property type="component" value="Unassembled WGS sequence"/>
</dbReference>
<name>A0A6L5R445_9MICO</name>
<evidence type="ECO:0000313" key="4">
    <source>
        <dbReference type="Proteomes" id="UP000476511"/>
    </source>
</evidence>
<dbReference type="Pfam" id="PF12680">
    <property type="entry name" value="SnoaL_2"/>
    <property type="match status" value="1"/>
</dbReference>
<gene>
    <name evidence="3" type="ORF">GJR97_13130</name>
</gene>
<feature type="domain" description="SnoaL-like" evidence="2">
    <location>
        <begin position="21"/>
        <end position="78"/>
    </location>
</feature>
<dbReference type="AlphaFoldDB" id="A0A6L5R445"/>
<sequence length="227" mass="24630">MSALFGRRDIAALDEYVAPGAALRALVSGLPPAYRFEPVRVIAEGEFVVVHGLHHGLGPVPLVGFDLFRVVDERIVEHWAARTPVVDEPVGGRSQTDGPVEPADHERTAENRALVVGWIDRVLIGGDRAVRAEYVSTERYAQHNPEAGDGLDGLAAAVAAWADAGRRLTYVARRQVVAEGDFVFARCEGDFGGPVVFNDLWRVEGGRIVEHWDVIAPTLRPVDGARA</sequence>
<dbReference type="InterPro" id="IPR037401">
    <property type="entry name" value="SnoaL-like"/>
</dbReference>
<keyword evidence="4" id="KW-1185">Reference proteome</keyword>
<reference evidence="3 4" key="1">
    <citation type="submission" date="2019-11" db="EMBL/GenBank/DDBJ databases">
        <title>Agromyces kandeliae sp. nov., isolated from mangrove soil.</title>
        <authorList>
            <person name="Wang R."/>
        </authorList>
    </citation>
    <scope>NUCLEOTIDE SEQUENCE [LARGE SCALE GENOMIC DNA]</scope>
    <source>
        <strain evidence="3 4">Q22</strain>
    </source>
</reference>
<dbReference type="EMBL" id="WKJD01000018">
    <property type="protein sequence ID" value="MRX44665.1"/>
    <property type="molecule type" value="Genomic_DNA"/>
</dbReference>
<dbReference type="SUPFAM" id="SSF54427">
    <property type="entry name" value="NTF2-like"/>
    <property type="match status" value="2"/>
</dbReference>
<feature type="region of interest" description="Disordered" evidence="1">
    <location>
        <begin position="87"/>
        <end position="106"/>
    </location>
</feature>
<dbReference type="InterPro" id="IPR032710">
    <property type="entry name" value="NTF2-like_dom_sf"/>
</dbReference>
<evidence type="ECO:0000256" key="1">
    <source>
        <dbReference type="SAM" id="MobiDB-lite"/>
    </source>
</evidence>
<accession>A0A6L5R445</accession>
<dbReference type="Gene3D" id="3.10.450.50">
    <property type="match status" value="2"/>
</dbReference>
<protein>
    <recommendedName>
        <fullName evidence="2">SnoaL-like domain-containing protein</fullName>
    </recommendedName>
</protein>
<proteinExistence type="predicted"/>
<organism evidence="3 4">
    <name type="scientific">Agromyces kandeliae</name>
    <dbReference type="NCBI Taxonomy" id="2666141"/>
    <lineage>
        <taxon>Bacteria</taxon>
        <taxon>Bacillati</taxon>
        <taxon>Actinomycetota</taxon>
        <taxon>Actinomycetes</taxon>
        <taxon>Micrococcales</taxon>
        <taxon>Microbacteriaceae</taxon>
        <taxon>Agromyces</taxon>
    </lineage>
</organism>
<evidence type="ECO:0000313" key="3">
    <source>
        <dbReference type="EMBL" id="MRX44665.1"/>
    </source>
</evidence>
<evidence type="ECO:0000259" key="2">
    <source>
        <dbReference type="Pfam" id="PF12680"/>
    </source>
</evidence>
<comment type="caution">
    <text evidence="3">The sequence shown here is derived from an EMBL/GenBank/DDBJ whole genome shotgun (WGS) entry which is preliminary data.</text>
</comment>